<dbReference type="InterPro" id="IPR027356">
    <property type="entry name" value="NPH3_dom"/>
</dbReference>
<feature type="domain" description="NPH3" evidence="7">
    <location>
        <begin position="207"/>
        <end position="489"/>
    </location>
</feature>
<feature type="coiled-coil region" evidence="4">
    <location>
        <begin position="523"/>
        <end position="550"/>
    </location>
</feature>
<dbReference type="Pfam" id="PF00651">
    <property type="entry name" value="BTB"/>
    <property type="match status" value="1"/>
</dbReference>
<keyword evidence="4" id="KW-0175">Coiled coil</keyword>
<keyword evidence="9" id="KW-1185">Reference proteome</keyword>
<evidence type="ECO:0000259" key="6">
    <source>
        <dbReference type="PROSITE" id="PS50097"/>
    </source>
</evidence>
<evidence type="ECO:0000313" key="8">
    <source>
        <dbReference type="EMBL" id="RAL52007.1"/>
    </source>
</evidence>
<dbReference type="InterPro" id="IPR043454">
    <property type="entry name" value="NPH3/RPT2-like"/>
</dbReference>
<evidence type="ECO:0000256" key="5">
    <source>
        <dbReference type="SAM" id="MobiDB-lite"/>
    </source>
</evidence>
<evidence type="ECO:0000259" key="7">
    <source>
        <dbReference type="PROSITE" id="PS51649"/>
    </source>
</evidence>
<dbReference type="InterPro" id="IPR000210">
    <property type="entry name" value="BTB/POZ_dom"/>
</dbReference>
<evidence type="ECO:0000256" key="2">
    <source>
        <dbReference type="ARBA" id="ARBA00022786"/>
    </source>
</evidence>
<protein>
    <recommendedName>
        <fullName evidence="10">NPH3 domain-containing protein</fullName>
    </recommendedName>
</protein>
<comment type="similarity">
    <text evidence="3">Belongs to the NPH3 family.</text>
</comment>
<reference evidence="8 9" key="1">
    <citation type="submission" date="2018-06" db="EMBL/GenBank/DDBJ databases">
        <title>The Genome of Cuscuta australis (Dodder) Provides Insight into the Evolution of Plant Parasitism.</title>
        <authorList>
            <person name="Liu H."/>
        </authorList>
    </citation>
    <scope>NUCLEOTIDE SEQUENCE [LARGE SCALE GENOMIC DNA]</scope>
    <source>
        <strain evidence="9">cv. Yunnan</strain>
        <tissue evidence="8">Vines</tissue>
    </source>
</reference>
<dbReference type="SMART" id="SM00225">
    <property type="entry name" value="BTB"/>
    <property type="match status" value="1"/>
</dbReference>
<evidence type="ECO:0000256" key="1">
    <source>
        <dbReference type="ARBA" id="ARBA00004906"/>
    </source>
</evidence>
<dbReference type="Pfam" id="PF03000">
    <property type="entry name" value="NPH3"/>
    <property type="match status" value="1"/>
</dbReference>
<dbReference type="UniPathway" id="UPA00143"/>
<organism evidence="8 9">
    <name type="scientific">Cuscuta australis</name>
    <dbReference type="NCBI Taxonomy" id="267555"/>
    <lineage>
        <taxon>Eukaryota</taxon>
        <taxon>Viridiplantae</taxon>
        <taxon>Streptophyta</taxon>
        <taxon>Embryophyta</taxon>
        <taxon>Tracheophyta</taxon>
        <taxon>Spermatophyta</taxon>
        <taxon>Magnoliopsida</taxon>
        <taxon>eudicotyledons</taxon>
        <taxon>Gunneridae</taxon>
        <taxon>Pentapetalae</taxon>
        <taxon>asterids</taxon>
        <taxon>lamiids</taxon>
        <taxon>Solanales</taxon>
        <taxon>Convolvulaceae</taxon>
        <taxon>Cuscuteae</taxon>
        <taxon>Cuscuta</taxon>
        <taxon>Cuscuta subgen. Grammica</taxon>
        <taxon>Cuscuta sect. Cleistogrammica</taxon>
    </lineage>
</organism>
<evidence type="ECO:0000256" key="4">
    <source>
        <dbReference type="SAM" id="Coils"/>
    </source>
</evidence>
<feature type="region of interest" description="Disordered" evidence="5">
    <location>
        <begin position="584"/>
        <end position="611"/>
    </location>
</feature>
<comment type="pathway">
    <text evidence="1">Protein modification; protein ubiquitination.</text>
</comment>
<feature type="region of interest" description="Disordered" evidence="5">
    <location>
        <begin position="1"/>
        <end position="29"/>
    </location>
</feature>
<dbReference type="PANTHER" id="PTHR32370">
    <property type="entry name" value="OS12G0117600 PROTEIN"/>
    <property type="match status" value="1"/>
</dbReference>
<evidence type="ECO:0000313" key="9">
    <source>
        <dbReference type="Proteomes" id="UP000249390"/>
    </source>
</evidence>
<accession>A0A328E283</accession>
<comment type="caution">
    <text evidence="8">The sequence shown here is derived from an EMBL/GenBank/DDBJ whole genome shotgun (WGS) entry which is preliminary data.</text>
</comment>
<keyword evidence="2" id="KW-0833">Ubl conjugation pathway</keyword>
<dbReference type="EMBL" id="NQVE01000043">
    <property type="protein sequence ID" value="RAL52007.1"/>
    <property type="molecule type" value="Genomic_DNA"/>
</dbReference>
<dbReference type="InterPro" id="IPR011333">
    <property type="entry name" value="SKP1/BTB/POZ_sf"/>
</dbReference>
<dbReference type="Proteomes" id="UP000249390">
    <property type="component" value="Unassembled WGS sequence"/>
</dbReference>
<gene>
    <name evidence="8" type="ORF">DM860_016505</name>
</gene>
<dbReference type="PROSITE" id="PS51649">
    <property type="entry name" value="NPH3"/>
    <property type="match status" value="1"/>
</dbReference>
<dbReference type="GO" id="GO:0016567">
    <property type="term" value="P:protein ubiquitination"/>
    <property type="evidence" value="ECO:0007669"/>
    <property type="project" value="UniProtKB-UniPathway"/>
</dbReference>
<feature type="compositionally biased region" description="Basic and acidic residues" evidence="5">
    <location>
        <begin position="598"/>
        <end position="611"/>
    </location>
</feature>
<proteinExistence type="inferred from homology"/>
<sequence length="611" mass="67612">MLSQQHSPSASFRRSPRRPGATTTPNPSFSSRIFSDVAGDITILVNGKSFLLHKFPLVSQSGKIRKMVAEANNKNPSELELNHIPGGPEAFQLAAMFCYGMNFEITASNVAHLRCAAEYLEMADEYREESLVSRAEAYLDEVVGHSLEKSVEVLSACEALLPIADELRIPERCIDSIAKIVCQEQLVMGLSRLDCDDGGGGGGGSLEWWVEDLSILGIGFYHRLILAMGKAGVRTYTIVASLMHYAQVFLKGIGKPQIWNPARPHPRVVEHKQKLIVEKLVTLLPSDKGPTSYVPLNFLFAMLRMGIVVDASLACRLELERRIACRLEMVLLDDLLIPSTQTGDSLFDVDMVHRILVHFLQRVEDEDNVDFGYESEALGSPSHGSILKVGRLVDMYLAEIAPDPYLSLDKFIAMIAVLPDYARVLDDGLYRAIDIYLKAHPMLSEQDCKRLCGFIECQKLSQEARNHASQNDRLPVQVVVKVLYFEQVRLKNTMSGDSGDERYLSQKMSSGVTSAAVSPRDTYASLRRENKELKMEISRMRVRLSDLEKEQVYMKQGMVVKSGGHGRTLLTSISKGIGKIGIFGGPAGGKHGTSGRTADGKTGRSKRFSEA</sequence>
<dbReference type="PROSITE" id="PS50097">
    <property type="entry name" value="BTB"/>
    <property type="match status" value="1"/>
</dbReference>
<feature type="domain" description="BTB" evidence="6">
    <location>
        <begin position="39"/>
        <end position="107"/>
    </location>
</feature>
<dbReference type="SUPFAM" id="SSF54695">
    <property type="entry name" value="POZ domain"/>
    <property type="match status" value="1"/>
</dbReference>
<dbReference type="AlphaFoldDB" id="A0A328E283"/>
<dbReference type="Gene3D" id="3.30.710.10">
    <property type="entry name" value="Potassium Channel Kv1.1, Chain A"/>
    <property type="match status" value="1"/>
</dbReference>
<evidence type="ECO:0000256" key="3">
    <source>
        <dbReference type="PROSITE-ProRule" id="PRU00982"/>
    </source>
</evidence>
<name>A0A328E283_9ASTE</name>
<evidence type="ECO:0008006" key="10">
    <source>
        <dbReference type="Google" id="ProtNLM"/>
    </source>
</evidence>